<feature type="region of interest" description="Disordered" evidence="1">
    <location>
        <begin position="81"/>
        <end position="100"/>
    </location>
</feature>
<sequence>MISPELSRPSPFGTWEVEAEKLYPQDFHPRLNKHKGFIDDVSHYKVGGGGQFDPEIYRTNLESNHRNRAALHAQSKGSGNILCHIGQEEPGKAPTSSGEKVGYVATHQPAVLSPV</sequence>
<name>A0A061S5M2_9CHLO</name>
<dbReference type="EMBL" id="GBEZ01021750">
    <property type="protein sequence ID" value="JAC65031.1"/>
    <property type="molecule type" value="Transcribed_RNA"/>
</dbReference>
<organism evidence="4">
    <name type="scientific">Tetraselmis sp. GSL018</name>
    <dbReference type="NCBI Taxonomy" id="582737"/>
    <lineage>
        <taxon>Eukaryota</taxon>
        <taxon>Viridiplantae</taxon>
        <taxon>Chlorophyta</taxon>
        <taxon>core chlorophytes</taxon>
        <taxon>Chlorodendrophyceae</taxon>
        <taxon>Chlorodendrales</taxon>
        <taxon>Chlorodendraceae</taxon>
        <taxon>Tetraselmis</taxon>
    </lineage>
</organism>
<dbReference type="AlphaFoldDB" id="A0A061S5M2"/>
<accession>A0A061S5M2</accession>
<evidence type="ECO:0000313" key="4">
    <source>
        <dbReference type="EMBL" id="JAC80482.1"/>
    </source>
</evidence>
<dbReference type="EMBL" id="GBEZ01010392">
    <property type="protein sequence ID" value="JAC75278.1"/>
    <property type="molecule type" value="Transcribed_RNA"/>
</dbReference>
<evidence type="ECO:0000256" key="1">
    <source>
        <dbReference type="SAM" id="MobiDB-lite"/>
    </source>
</evidence>
<dbReference type="EMBL" id="GBEZ01004763">
    <property type="protein sequence ID" value="JAC80482.1"/>
    <property type="molecule type" value="Transcribed_RNA"/>
</dbReference>
<evidence type="ECO:0000313" key="2">
    <source>
        <dbReference type="EMBL" id="JAC65031.1"/>
    </source>
</evidence>
<evidence type="ECO:0000313" key="3">
    <source>
        <dbReference type="EMBL" id="JAC75278.1"/>
    </source>
</evidence>
<protein>
    <submittedName>
        <fullName evidence="4">Uncharacterized protein</fullName>
    </submittedName>
</protein>
<gene>
    <name evidence="4" type="ORF">TSPGSL018_10170</name>
    <name evidence="2" type="ORF">TSPGSL018_17000</name>
    <name evidence="3" type="ORF">TSPGSL018_23546</name>
</gene>
<proteinExistence type="predicted"/>
<reference evidence="4" key="1">
    <citation type="submission" date="2014-05" db="EMBL/GenBank/DDBJ databases">
        <title>The transcriptome of the halophilic microalga Tetraselmis sp. GSL018 isolated from the Great Salt Lake, Utah.</title>
        <authorList>
            <person name="Jinkerson R.E."/>
            <person name="D'Adamo S."/>
            <person name="Posewitz M.C."/>
        </authorList>
    </citation>
    <scope>NUCLEOTIDE SEQUENCE</scope>
    <source>
        <strain evidence="4">GSL018</strain>
    </source>
</reference>